<evidence type="ECO:0000259" key="1">
    <source>
        <dbReference type="Pfam" id="PF26215"/>
    </source>
</evidence>
<reference evidence="2 3" key="1">
    <citation type="submission" date="2022-01" db="EMBL/GenBank/DDBJ databases">
        <title>A chromosomal length assembly of Cordylochernes scorpioides.</title>
        <authorList>
            <person name="Zeh D."/>
            <person name="Zeh J."/>
        </authorList>
    </citation>
    <scope>NUCLEOTIDE SEQUENCE [LARGE SCALE GENOMIC DNA]</scope>
    <source>
        <strain evidence="2">IN4F17</strain>
        <tissue evidence="2">Whole Body</tissue>
    </source>
</reference>
<keyword evidence="3" id="KW-1185">Reference proteome</keyword>
<name>A0ABY6KG39_9ARAC</name>
<dbReference type="Pfam" id="PF26215">
    <property type="entry name" value="HTH_animal"/>
    <property type="match status" value="1"/>
</dbReference>
<dbReference type="Proteomes" id="UP001235939">
    <property type="component" value="Chromosome 04"/>
</dbReference>
<protein>
    <recommendedName>
        <fullName evidence="1">Helix-turn-helix domain-containing protein</fullName>
    </recommendedName>
</protein>
<dbReference type="InterPro" id="IPR058912">
    <property type="entry name" value="HTH_animal"/>
</dbReference>
<evidence type="ECO:0000313" key="2">
    <source>
        <dbReference type="EMBL" id="UYV66620.1"/>
    </source>
</evidence>
<feature type="domain" description="Helix-turn-helix" evidence="1">
    <location>
        <begin position="63"/>
        <end position="122"/>
    </location>
</feature>
<dbReference type="PANTHER" id="PTHR21301">
    <property type="entry name" value="REVERSE TRANSCRIPTASE"/>
    <property type="match status" value="1"/>
</dbReference>
<organism evidence="2 3">
    <name type="scientific">Cordylochernes scorpioides</name>
    <dbReference type="NCBI Taxonomy" id="51811"/>
    <lineage>
        <taxon>Eukaryota</taxon>
        <taxon>Metazoa</taxon>
        <taxon>Ecdysozoa</taxon>
        <taxon>Arthropoda</taxon>
        <taxon>Chelicerata</taxon>
        <taxon>Arachnida</taxon>
        <taxon>Pseudoscorpiones</taxon>
        <taxon>Cheliferoidea</taxon>
        <taxon>Chernetidae</taxon>
        <taxon>Cordylochernes</taxon>
    </lineage>
</organism>
<gene>
    <name evidence="2" type="ORF">LAZ67_4002353</name>
</gene>
<sequence>MFCIIKSESLHLIQSTLHSFNSHIKFTYEAEQNFVLPFLDILIIRTPNKFHCTVYYKKTIPPQYTHFSSNSPIAYKINTVRTLSKIIFTHCSLTIFKTIEKARIVSILIEAGYPRPFIYRHFYDPSVSKSTTIHRASCFLPYSTSSLAISRILRPFGIKVYYNSSPCLATILRHPITKADNPNLPIHSTGAVYVVSCQDCSSTYVGETGRTTYIRLTEHKRNIYLYICLILSLGETQMLFLRRPAALMPLLMSVMKGRELLMGQWLRVWAKSPPGRRTKGMIGGTPKMQNLVSGYRNLTLQRLMELIKAALWMRNHRFNFRGNTLRWLMELVTAATRLQDPCPVVLEAARCEVSRIDQGLTTAARIVAGGFRGRTLQSFKN</sequence>
<evidence type="ECO:0000313" key="3">
    <source>
        <dbReference type="Proteomes" id="UP001235939"/>
    </source>
</evidence>
<accession>A0ABY6KG39</accession>
<dbReference type="PANTHER" id="PTHR21301:SF10">
    <property type="entry name" value="REVERSE TRANSCRIPTASE DOMAIN-CONTAINING PROTEIN"/>
    <property type="match status" value="1"/>
</dbReference>
<proteinExistence type="predicted"/>
<dbReference type="EMBL" id="CP092866">
    <property type="protein sequence ID" value="UYV66620.1"/>
    <property type="molecule type" value="Genomic_DNA"/>
</dbReference>